<keyword evidence="5" id="KW-1185">Reference proteome</keyword>
<dbReference type="EMBL" id="JBJUIK010000003">
    <property type="protein sequence ID" value="KAL3532270.1"/>
    <property type="molecule type" value="Genomic_DNA"/>
</dbReference>
<feature type="chain" id="PRO_5044787825" description="Prolamin-like domain-containing protein" evidence="2">
    <location>
        <begin position="27"/>
        <end position="118"/>
    </location>
</feature>
<evidence type="ECO:0000313" key="5">
    <source>
        <dbReference type="Proteomes" id="UP001630127"/>
    </source>
</evidence>
<dbReference type="Proteomes" id="UP001630127">
    <property type="component" value="Unassembled WGS sequence"/>
</dbReference>
<dbReference type="AlphaFoldDB" id="A0ABD3AM57"/>
<keyword evidence="1 2" id="KW-0732">Signal</keyword>
<feature type="signal peptide" evidence="2">
    <location>
        <begin position="1"/>
        <end position="26"/>
    </location>
</feature>
<sequence>MSGSCTVSTLGLVVLCLAIWAAPCIGTVDLIGVGFGLPCLQAVVSTQGCIEELVTSFLSLQSRILGPECCKALIGVDDNCWPKIFPLNPFFPPLLKSFCTGIANQPLIPPAAPVILHP</sequence>
<evidence type="ECO:0000259" key="3">
    <source>
        <dbReference type="Pfam" id="PF05617"/>
    </source>
</evidence>
<proteinExistence type="predicted"/>
<dbReference type="InterPro" id="IPR008502">
    <property type="entry name" value="Prolamin-like"/>
</dbReference>
<reference evidence="4 5" key="1">
    <citation type="submission" date="2024-11" db="EMBL/GenBank/DDBJ databases">
        <title>A near-complete genome assembly of Cinchona calisaya.</title>
        <authorList>
            <person name="Lian D.C."/>
            <person name="Zhao X.W."/>
            <person name="Wei L."/>
        </authorList>
    </citation>
    <scope>NUCLEOTIDE SEQUENCE [LARGE SCALE GENOMIC DNA]</scope>
    <source>
        <tissue evidence="4">Nenye</tissue>
    </source>
</reference>
<name>A0ABD3AM57_9GENT</name>
<dbReference type="PANTHER" id="PTHR31181:SF67">
    <property type="entry name" value="PROLAMIN-LIKE PROTEIN (DUF1278)"/>
    <property type="match status" value="1"/>
</dbReference>
<evidence type="ECO:0000256" key="2">
    <source>
        <dbReference type="SAM" id="SignalP"/>
    </source>
</evidence>
<dbReference type="Pfam" id="PF05617">
    <property type="entry name" value="Prolamin_like"/>
    <property type="match status" value="1"/>
</dbReference>
<comment type="caution">
    <text evidence="4">The sequence shown here is derived from an EMBL/GenBank/DDBJ whole genome shotgun (WGS) entry which is preliminary data.</text>
</comment>
<evidence type="ECO:0000313" key="4">
    <source>
        <dbReference type="EMBL" id="KAL3532270.1"/>
    </source>
</evidence>
<protein>
    <recommendedName>
        <fullName evidence="3">Prolamin-like domain-containing protein</fullName>
    </recommendedName>
</protein>
<accession>A0ABD3AM57</accession>
<dbReference type="PANTHER" id="PTHR31181">
    <property type="entry name" value="EGG CELL-SECRETED PROTEIN 1.4"/>
    <property type="match status" value="1"/>
</dbReference>
<organism evidence="4 5">
    <name type="scientific">Cinchona calisaya</name>
    <dbReference type="NCBI Taxonomy" id="153742"/>
    <lineage>
        <taxon>Eukaryota</taxon>
        <taxon>Viridiplantae</taxon>
        <taxon>Streptophyta</taxon>
        <taxon>Embryophyta</taxon>
        <taxon>Tracheophyta</taxon>
        <taxon>Spermatophyta</taxon>
        <taxon>Magnoliopsida</taxon>
        <taxon>eudicotyledons</taxon>
        <taxon>Gunneridae</taxon>
        <taxon>Pentapetalae</taxon>
        <taxon>asterids</taxon>
        <taxon>lamiids</taxon>
        <taxon>Gentianales</taxon>
        <taxon>Rubiaceae</taxon>
        <taxon>Cinchonoideae</taxon>
        <taxon>Cinchoneae</taxon>
        <taxon>Cinchona</taxon>
    </lineage>
</organism>
<gene>
    <name evidence="4" type="ORF">ACH5RR_005791</name>
</gene>
<evidence type="ECO:0000256" key="1">
    <source>
        <dbReference type="ARBA" id="ARBA00022729"/>
    </source>
</evidence>
<feature type="domain" description="Prolamin-like" evidence="3">
    <location>
        <begin position="39"/>
        <end position="99"/>
    </location>
</feature>